<dbReference type="Proteomes" id="UP000814128">
    <property type="component" value="Unassembled WGS sequence"/>
</dbReference>
<gene>
    <name evidence="1" type="ORF">K488DRAFT_57276</name>
</gene>
<reference evidence="1" key="2">
    <citation type="journal article" date="2022" name="New Phytol.">
        <title>Evolutionary transition to the ectomycorrhizal habit in the genomes of a hyperdiverse lineage of mushroom-forming fungi.</title>
        <authorList>
            <person name="Looney B."/>
            <person name="Miyauchi S."/>
            <person name="Morin E."/>
            <person name="Drula E."/>
            <person name="Courty P.E."/>
            <person name="Kohler A."/>
            <person name="Kuo A."/>
            <person name="LaButti K."/>
            <person name="Pangilinan J."/>
            <person name="Lipzen A."/>
            <person name="Riley R."/>
            <person name="Andreopoulos W."/>
            <person name="He G."/>
            <person name="Johnson J."/>
            <person name="Nolan M."/>
            <person name="Tritt A."/>
            <person name="Barry K.W."/>
            <person name="Grigoriev I.V."/>
            <person name="Nagy L.G."/>
            <person name="Hibbett D."/>
            <person name="Henrissat B."/>
            <person name="Matheny P.B."/>
            <person name="Labbe J."/>
            <person name="Martin F.M."/>
        </authorList>
    </citation>
    <scope>NUCLEOTIDE SEQUENCE</scope>
    <source>
        <strain evidence="1">EC-137</strain>
    </source>
</reference>
<proteinExistence type="predicted"/>
<dbReference type="EMBL" id="MU273703">
    <property type="protein sequence ID" value="KAI0029041.1"/>
    <property type="molecule type" value="Genomic_DNA"/>
</dbReference>
<protein>
    <submittedName>
        <fullName evidence="1">Uncharacterized protein</fullName>
    </submittedName>
</protein>
<sequence>MSTSNFPLTPFEVKGRDHAHIAFFAFFVGLPLGAGAARYLRTFTNGWVLPHMLINGLVVGPLVIAAFTLGYQTTTMSGVPHFSDPHQKVGLALFIMYWIQLALGAFIHWTKIPASFPGGRRPQNYLHITLGLAILVLASWQTHYGLYTEWAFATGNLHPVSSGCKHFWLAILIVRTTPTPTLKTRADTPADRLDAVPRWSGRAAHGVMQIVWGLYVLGLLWLPRQIKQERAAREPKLLAVASKEGA</sequence>
<name>A0ACB8QBQ1_9AGAM</name>
<reference evidence="1" key="1">
    <citation type="submission" date="2021-02" db="EMBL/GenBank/DDBJ databases">
        <authorList>
            <consortium name="DOE Joint Genome Institute"/>
            <person name="Ahrendt S."/>
            <person name="Looney B.P."/>
            <person name="Miyauchi S."/>
            <person name="Morin E."/>
            <person name="Drula E."/>
            <person name="Courty P.E."/>
            <person name="Chicoki N."/>
            <person name="Fauchery L."/>
            <person name="Kohler A."/>
            <person name="Kuo A."/>
            <person name="Labutti K."/>
            <person name="Pangilinan J."/>
            <person name="Lipzen A."/>
            <person name="Riley R."/>
            <person name="Andreopoulos W."/>
            <person name="He G."/>
            <person name="Johnson J."/>
            <person name="Barry K.W."/>
            <person name="Grigoriev I.V."/>
            <person name="Nagy L."/>
            <person name="Hibbett D."/>
            <person name="Henrissat B."/>
            <person name="Matheny P.B."/>
            <person name="Labbe J."/>
            <person name="Martin F."/>
        </authorList>
    </citation>
    <scope>NUCLEOTIDE SEQUENCE</scope>
    <source>
        <strain evidence="1">EC-137</strain>
    </source>
</reference>
<comment type="caution">
    <text evidence="1">The sequence shown here is derived from an EMBL/GenBank/DDBJ whole genome shotgun (WGS) entry which is preliminary data.</text>
</comment>
<evidence type="ECO:0000313" key="2">
    <source>
        <dbReference type="Proteomes" id="UP000814128"/>
    </source>
</evidence>
<organism evidence="1 2">
    <name type="scientific">Vararia minispora EC-137</name>
    <dbReference type="NCBI Taxonomy" id="1314806"/>
    <lineage>
        <taxon>Eukaryota</taxon>
        <taxon>Fungi</taxon>
        <taxon>Dikarya</taxon>
        <taxon>Basidiomycota</taxon>
        <taxon>Agaricomycotina</taxon>
        <taxon>Agaricomycetes</taxon>
        <taxon>Russulales</taxon>
        <taxon>Lachnocladiaceae</taxon>
        <taxon>Vararia</taxon>
    </lineage>
</organism>
<keyword evidence="2" id="KW-1185">Reference proteome</keyword>
<accession>A0ACB8QBQ1</accession>
<evidence type="ECO:0000313" key="1">
    <source>
        <dbReference type="EMBL" id="KAI0029041.1"/>
    </source>
</evidence>